<sequence>MNKVTFPHMGESFRAFKMLLNDLGNEVILPPRPTLNTINLGVQFAPEFACFPLKILMGTYLEAIQKGANILVTTGGVGPCRAGLYAELHKKILHDLGHQIEMIVFEPPRLYPLNFIRNVYKLNQAKLSIKAIIERIKKGWRKLQALDNAEKLTHIIRPRELKKGTTTQKYKQVLEWIDDANTFNDIIEAETAALEELHKIPQDPDRLVVKVGIVGEIYVLLEPAANLEIEETLGNLGVEVERSMFLTGWARDNTWKETVEGMTVKDAALPYLPELIGGHGRDSIGNTVLYAKRKFDGIIQLAPFTCIPEIVARTILPAVSKDYDIPVLTFFLDEQTGKAGMNTRLEAFVDLMKRKKLKNNTKPQYGHIPRHLFN</sequence>
<proteinExistence type="predicted"/>
<organism evidence="1 2">
    <name type="scientific">Sporotomaculum syntrophicum</name>
    <dbReference type="NCBI Taxonomy" id="182264"/>
    <lineage>
        <taxon>Bacteria</taxon>
        <taxon>Bacillati</taxon>
        <taxon>Bacillota</taxon>
        <taxon>Clostridia</taxon>
        <taxon>Eubacteriales</taxon>
        <taxon>Desulfallaceae</taxon>
        <taxon>Sporotomaculum</taxon>
    </lineage>
</organism>
<accession>A0A9D3AVV4</accession>
<gene>
    <name evidence="1" type="ORF">SPSYN_02403</name>
</gene>
<comment type="caution">
    <text evidence="1">The sequence shown here is derived from an EMBL/GenBank/DDBJ whole genome shotgun (WGS) entry which is preliminary data.</text>
</comment>
<reference evidence="1" key="1">
    <citation type="submission" date="2016-02" db="EMBL/GenBank/DDBJ databases">
        <title>Draft Genome Sequence of Sporotomaculum syntrophicum Strain FB, a Syntrophic Benzoate Degrader.</title>
        <authorList>
            <person name="Nobu M.K."/>
            <person name="Narihiro T."/>
            <person name="Qiu Y.-L."/>
            <person name="Ohashi A."/>
            <person name="Liu W.-T."/>
            <person name="Yuji S."/>
        </authorList>
    </citation>
    <scope>NUCLEOTIDE SEQUENCE</scope>
    <source>
        <strain evidence="1">FB</strain>
    </source>
</reference>
<dbReference type="AlphaFoldDB" id="A0A9D3AVV4"/>
<dbReference type="Proteomes" id="UP000798488">
    <property type="component" value="Unassembled WGS sequence"/>
</dbReference>
<dbReference type="RefSeq" id="WP_161822685.1">
    <property type="nucleotide sequence ID" value="NZ_LSRS01000005.1"/>
</dbReference>
<dbReference type="PANTHER" id="PTHR32329:SF2">
    <property type="entry name" value="BIFUNCTIONAL PROTEIN [INCLUDES 2-HYDROXYACYL-COA DEHYDRATASE (N-TER) AND ITS ACTIVATOR DOMAIN (C_TERM)"/>
    <property type="match status" value="1"/>
</dbReference>
<dbReference type="OrthoDB" id="9780120at2"/>
<protein>
    <recommendedName>
        <fullName evidence="3">CoA protein activase</fullName>
    </recommendedName>
</protein>
<dbReference type="EMBL" id="LSRS01000005">
    <property type="protein sequence ID" value="KAF1084625.1"/>
    <property type="molecule type" value="Genomic_DNA"/>
</dbReference>
<evidence type="ECO:0000313" key="1">
    <source>
        <dbReference type="EMBL" id="KAF1084625.1"/>
    </source>
</evidence>
<dbReference type="Gene3D" id="3.40.50.11900">
    <property type="match status" value="1"/>
</dbReference>
<evidence type="ECO:0000313" key="2">
    <source>
        <dbReference type="Proteomes" id="UP000798488"/>
    </source>
</evidence>
<dbReference type="InterPro" id="IPR051805">
    <property type="entry name" value="Dehydratase_Activator_Redct"/>
</dbReference>
<dbReference type="PANTHER" id="PTHR32329">
    <property type="entry name" value="BIFUNCTIONAL PROTEIN [INCLUDES 2-HYDROXYACYL-COA DEHYDRATASE (N-TER) AND ITS ACTIVATOR DOMAIN (C_TERM)-RELATED"/>
    <property type="match status" value="1"/>
</dbReference>
<name>A0A9D3AVV4_9FIRM</name>
<evidence type="ECO:0008006" key="3">
    <source>
        <dbReference type="Google" id="ProtNLM"/>
    </source>
</evidence>
<keyword evidence="2" id="KW-1185">Reference proteome</keyword>